<evidence type="ECO:0000256" key="3">
    <source>
        <dbReference type="ARBA" id="ARBA00012071"/>
    </source>
</evidence>
<accession>D3UH71</accession>
<evidence type="ECO:0000256" key="7">
    <source>
        <dbReference type="ARBA" id="ARBA00022679"/>
    </source>
</evidence>
<evidence type="ECO:0000256" key="14">
    <source>
        <dbReference type="SAM" id="Phobius"/>
    </source>
</evidence>
<name>D3UH71_HELM1</name>
<proteinExistence type="inferred from homology"/>
<evidence type="ECO:0000256" key="11">
    <source>
        <dbReference type="ARBA" id="ARBA00023098"/>
    </source>
</evidence>
<dbReference type="STRING" id="679897.HMU05820"/>
<keyword evidence="6 13" id="KW-0441">Lipid A biosynthesis</keyword>
<evidence type="ECO:0000256" key="10">
    <source>
        <dbReference type="ARBA" id="ARBA00022840"/>
    </source>
</evidence>
<evidence type="ECO:0000256" key="6">
    <source>
        <dbReference type="ARBA" id="ARBA00022556"/>
    </source>
</evidence>
<keyword evidence="10 13" id="KW-0067">ATP-binding</keyword>
<dbReference type="InterPro" id="IPR027417">
    <property type="entry name" value="P-loop_NTPase"/>
</dbReference>
<gene>
    <name evidence="13 15" type="primary">lpxK</name>
    <name evidence="15" type="ordered locus">HMU05820</name>
</gene>
<keyword evidence="8 13" id="KW-0547">Nucleotide-binding</keyword>
<sequence>MGFLDRYFYKPTFAQKLLALCLLPLSLLYLIISTLRRKTSKFQDFGIPIISIGNLIAGGSGKTPFILEIAKKFPDVAIISRGYKRQSKGLLVVSHQGKILVSQKRAGDEAYLFASKLKNASVIVCEKREHAIEKAKELGAKIIFLDDGFRFNYKKLNILLRPKLEPYFPFCIPSGIYRENPKLYQHADILVQEDRDYKREVSLKNPTPHMLLVTAIANPSRLNDFLPDVIGKIILKDHSEFDVKFLQKKMQELHATSLLVTQKDEVKLQDSKLPMSILELRLQISPIILEQIQNYIEKN</sequence>
<keyword evidence="16" id="KW-1185">Reference proteome</keyword>
<evidence type="ECO:0000256" key="8">
    <source>
        <dbReference type="ARBA" id="ARBA00022741"/>
    </source>
</evidence>
<keyword evidence="5 13" id="KW-0444">Lipid biosynthesis</keyword>
<evidence type="ECO:0000256" key="4">
    <source>
        <dbReference type="ARBA" id="ARBA00016436"/>
    </source>
</evidence>
<evidence type="ECO:0000256" key="1">
    <source>
        <dbReference type="ARBA" id="ARBA00002274"/>
    </source>
</evidence>
<dbReference type="Proteomes" id="UP000001522">
    <property type="component" value="Chromosome"/>
</dbReference>
<dbReference type="SUPFAM" id="SSF52540">
    <property type="entry name" value="P-loop containing nucleoside triphosphate hydrolases"/>
    <property type="match status" value="1"/>
</dbReference>
<dbReference type="PANTHER" id="PTHR42724:SF1">
    <property type="entry name" value="TETRAACYLDISACCHARIDE 4'-KINASE, MITOCHONDRIAL-RELATED"/>
    <property type="match status" value="1"/>
</dbReference>
<dbReference type="AlphaFoldDB" id="D3UH71"/>
<evidence type="ECO:0000256" key="2">
    <source>
        <dbReference type="ARBA" id="ARBA00004870"/>
    </source>
</evidence>
<dbReference type="RefSeq" id="WP_013022927.1">
    <property type="nucleotide sequence ID" value="NC_013949.1"/>
</dbReference>
<dbReference type="EMBL" id="FN555004">
    <property type="protein sequence ID" value="CBG39843.1"/>
    <property type="molecule type" value="Genomic_DNA"/>
</dbReference>
<dbReference type="KEGG" id="hms:HMU05820"/>
<dbReference type="EC" id="2.7.1.130" evidence="3 13"/>
<dbReference type="HAMAP" id="MF_00409">
    <property type="entry name" value="LpxK"/>
    <property type="match status" value="1"/>
</dbReference>
<keyword evidence="14" id="KW-0472">Membrane</keyword>
<dbReference type="GO" id="GO:0009244">
    <property type="term" value="P:lipopolysaccharide core region biosynthetic process"/>
    <property type="evidence" value="ECO:0007669"/>
    <property type="project" value="TreeGrafter"/>
</dbReference>
<dbReference type="GO" id="GO:0005886">
    <property type="term" value="C:plasma membrane"/>
    <property type="evidence" value="ECO:0007669"/>
    <property type="project" value="TreeGrafter"/>
</dbReference>
<comment type="function">
    <text evidence="1 13">Transfers the gamma-phosphate of ATP to the 4'-position of a tetraacyldisaccharide 1-phosphate intermediate (termed DS-1-P) to form tetraacyldisaccharide 1,4'-bis-phosphate (lipid IVA).</text>
</comment>
<dbReference type="GO" id="GO:0005524">
    <property type="term" value="F:ATP binding"/>
    <property type="evidence" value="ECO:0007669"/>
    <property type="project" value="UniProtKB-UniRule"/>
</dbReference>
<keyword evidence="9 13" id="KW-0418">Kinase</keyword>
<dbReference type="GO" id="GO:0009029">
    <property type="term" value="F:lipid-A 4'-kinase activity"/>
    <property type="evidence" value="ECO:0007669"/>
    <property type="project" value="UniProtKB-UniRule"/>
</dbReference>
<dbReference type="HOGENOM" id="CLU_038816_1_0_7"/>
<dbReference type="NCBIfam" id="TIGR00682">
    <property type="entry name" value="lpxK"/>
    <property type="match status" value="1"/>
</dbReference>
<dbReference type="Pfam" id="PF02606">
    <property type="entry name" value="LpxK"/>
    <property type="match status" value="1"/>
</dbReference>
<protein>
    <recommendedName>
        <fullName evidence="4 13">Tetraacyldisaccharide 4'-kinase</fullName>
        <ecNumber evidence="3 13">2.7.1.130</ecNumber>
    </recommendedName>
    <alternativeName>
        <fullName evidence="12 13">Lipid A 4'-kinase</fullName>
    </alternativeName>
</protein>
<dbReference type="InterPro" id="IPR003758">
    <property type="entry name" value="LpxK"/>
</dbReference>
<reference evidence="15 16" key="1">
    <citation type="journal article" date="2010" name="BMC Genomics">
        <title>Comparative genomics and proteomics of Helicobacter mustelae, an ulcerogenic and carcinogenic gastric pathogen.</title>
        <authorList>
            <person name="O'Toole P.W."/>
            <person name="Snelling W.J."/>
            <person name="Canchaya C."/>
            <person name="Forde B.M."/>
            <person name="Hardie K.R."/>
            <person name="Josenhans C."/>
            <person name="Graham R.L.J."/>
            <person name="McMullan G."/>
            <person name="Parkhill J."/>
            <person name="Belda E."/>
            <person name="Bentley S.D."/>
        </authorList>
    </citation>
    <scope>NUCLEOTIDE SEQUENCE [LARGE SCALE GENOMIC DNA]</scope>
    <source>
        <strain evidence="16">ATCC 43772 / LMG 18044 / NCTC 12198 / 12198</strain>
    </source>
</reference>
<keyword evidence="14" id="KW-0812">Transmembrane</keyword>
<keyword evidence="14" id="KW-1133">Transmembrane helix</keyword>
<comment type="similarity">
    <text evidence="13">Belongs to the LpxK family.</text>
</comment>
<organism evidence="15 16">
    <name type="scientific">Helicobacter mustelae (strain ATCC 43772 / CCUG 25715 / CIP 103759 / LMG 18044 / NCTC 12198 / R85-136P)</name>
    <name type="common">Campylobacter mustelae</name>
    <dbReference type="NCBI Taxonomy" id="679897"/>
    <lineage>
        <taxon>Bacteria</taxon>
        <taxon>Pseudomonadati</taxon>
        <taxon>Campylobacterota</taxon>
        <taxon>Epsilonproteobacteria</taxon>
        <taxon>Campylobacterales</taxon>
        <taxon>Helicobacteraceae</taxon>
        <taxon>Helicobacter</taxon>
    </lineage>
</organism>
<dbReference type="UniPathway" id="UPA00359">
    <property type="reaction ID" value="UER00482"/>
</dbReference>
<evidence type="ECO:0000313" key="15">
    <source>
        <dbReference type="EMBL" id="CBG39843.1"/>
    </source>
</evidence>
<comment type="catalytic activity">
    <reaction evidence="13">
        <text>a lipid A disaccharide + ATP = a lipid IVA + ADP + H(+)</text>
        <dbReference type="Rhea" id="RHEA:67840"/>
        <dbReference type="ChEBI" id="CHEBI:15378"/>
        <dbReference type="ChEBI" id="CHEBI:30616"/>
        <dbReference type="ChEBI" id="CHEBI:176343"/>
        <dbReference type="ChEBI" id="CHEBI:176425"/>
        <dbReference type="ChEBI" id="CHEBI:456216"/>
        <dbReference type="EC" id="2.7.1.130"/>
    </reaction>
</comment>
<dbReference type="GO" id="GO:0009245">
    <property type="term" value="P:lipid A biosynthetic process"/>
    <property type="evidence" value="ECO:0007669"/>
    <property type="project" value="UniProtKB-UniRule"/>
</dbReference>
<evidence type="ECO:0000313" key="16">
    <source>
        <dbReference type="Proteomes" id="UP000001522"/>
    </source>
</evidence>
<evidence type="ECO:0000256" key="13">
    <source>
        <dbReference type="HAMAP-Rule" id="MF_00409"/>
    </source>
</evidence>
<evidence type="ECO:0000256" key="12">
    <source>
        <dbReference type="ARBA" id="ARBA00029757"/>
    </source>
</evidence>
<keyword evidence="11 13" id="KW-0443">Lipid metabolism</keyword>
<keyword evidence="7 13" id="KW-0808">Transferase</keyword>
<dbReference type="NCBIfam" id="NF001892">
    <property type="entry name" value="PRK00652.1-5"/>
    <property type="match status" value="1"/>
</dbReference>
<dbReference type="eggNOG" id="COG1663">
    <property type="taxonomic scope" value="Bacteria"/>
</dbReference>
<feature type="binding site" evidence="13">
    <location>
        <begin position="56"/>
        <end position="63"/>
    </location>
    <ligand>
        <name>ATP</name>
        <dbReference type="ChEBI" id="CHEBI:30616"/>
    </ligand>
</feature>
<evidence type="ECO:0000256" key="9">
    <source>
        <dbReference type="ARBA" id="ARBA00022777"/>
    </source>
</evidence>
<evidence type="ECO:0000256" key="5">
    <source>
        <dbReference type="ARBA" id="ARBA00022516"/>
    </source>
</evidence>
<feature type="transmembrane region" description="Helical" evidence="14">
    <location>
        <begin position="12"/>
        <end position="32"/>
    </location>
</feature>
<comment type="pathway">
    <text evidence="2 13">Glycolipid biosynthesis; lipid IV(A) biosynthesis; lipid IV(A) from (3R)-3-hydroxytetradecanoyl-[acyl-carrier-protein] and UDP-N-acetyl-alpha-D-glucosamine: step 6/6.</text>
</comment>
<dbReference type="PANTHER" id="PTHR42724">
    <property type="entry name" value="TETRAACYLDISACCHARIDE 4'-KINASE"/>
    <property type="match status" value="1"/>
</dbReference>